<dbReference type="Gene3D" id="1.10.10.60">
    <property type="entry name" value="Homeodomain-like"/>
    <property type="match status" value="2"/>
</dbReference>
<evidence type="ECO:0000256" key="3">
    <source>
        <dbReference type="ARBA" id="ARBA00023163"/>
    </source>
</evidence>
<dbReference type="PANTHER" id="PTHR43280:SF28">
    <property type="entry name" value="HTH-TYPE TRANSCRIPTIONAL ACTIVATOR RHAS"/>
    <property type="match status" value="1"/>
</dbReference>
<proteinExistence type="predicted"/>
<name>A0ABV5AZC5_9BACL</name>
<dbReference type="SUPFAM" id="SSF51215">
    <property type="entry name" value="Regulatory protein AraC"/>
    <property type="match status" value="1"/>
</dbReference>
<comment type="caution">
    <text evidence="5">The sequence shown here is derived from an EMBL/GenBank/DDBJ whole genome shotgun (WGS) entry which is preliminary data.</text>
</comment>
<keyword evidence="2" id="KW-0238">DNA-binding</keyword>
<dbReference type="InterPro" id="IPR020449">
    <property type="entry name" value="Tscrpt_reg_AraC-type_HTH"/>
</dbReference>
<dbReference type="PANTHER" id="PTHR43280">
    <property type="entry name" value="ARAC-FAMILY TRANSCRIPTIONAL REGULATOR"/>
    <property type="match status" value="1"/>
</dbReference>
<evidence type="ECO:0000313" key="6">
    <source>
        <dbReference type="Proteomes" id="UP001580346"/>
    </source>
</evidence>
<dbReference type="PROSITE" id="PS01124">
    <property type="entry name" value="HTH_ARAC_FAMILY_2"/>
    <property type="match status" value="1"/>
</dbReference>
<reference evidence="5 6" key="1">
    <citation type="submission" date="2024-09" db="EMBL/GenBank/DDBJ databases">
        <title>Paenibacillus zeirhizospherea sp. nov., isolated from surface of the maize (Zea mays) roots in a horticulture field, Hungary.</title>
        <authorList>
            <person name="Marton D."/>
            <person name="Farkas M."/>
            <person name="Bedics A."/>
            <person name="Toth E."/>
            <person name="Tancsics A."/>
            <person name="Boka K."/>
            <person name="Maroti G."/>
            <person name="Kriszt B."/>
            <person name="Cserhati M."/>
        </authorList>
    </citation>
    <scope>NUCLEOTIDE SEQUENCE [LARGE SCALE GENOMIC DNA]</scope>
    <source>
        <strain evidence="5 6">KCTC 33519</strain>
    </source>
</reference>
<evidence type="ECO:0000313" key="5">
    <source>
        <dbReference type="EMBL" id="MFB5269567.1"/>
    </source>
</evidence>
<evidence type="ECO:0000256" key="1">
    <source>
        <dbReference type="ARBA" id="ARBA00023015"/>
    </source>
</evidence>
<protein>
    <submittedName>
        <fullName evidence="5">AraC family transcriptional regulator</fullName>
    </submittedName>
</protein>
<dbReference type="Pfam" id="PF12833">
    <property type="entry name" value="HTH_18"/>
    <property type="match status" value="1"/>
</dbReference>
<accession>A0ABV5AZC5</accession>
<dbReference type="Proteomes" id="UP001580346">
    <property type="component" value="Unassembled WGS sequence"/>
</dbReference>
<evidence type="ECO:0000259" key="4">
    <source>
        <dbReference type="PROSITE" id="PS01124"/>
    </source>
</evidence>
<keyword evidence="3" id="KW-0804">Transcription</keyword>
<dbReference type="SUPFAM" id="SSF46689">
    <property type="entry name" value="Homeodomain-like"/>
    <property type="match status" value="2"/>
</dbReference>
<feature type="domain" description="HTH araC/xylS-type" evidence="4">
    <location>
        <begin position="172"/>
        <end position="270"/>
    </location>
</feature>
<dbReference type="InterPro" id="IPR018062">
    <property type="entry name" value="HTH_AraC-typ_CS"/>
</dbReference>
<dbReference type="Gene3D" id="2.60.120.10">
    <property type="entry name" value="Jelly Rolls"/>
    <property type="match status" value="1"/>
</dbReference>
<organism evidence="5 6">
    <name type="scientific">Paenibacillus enshidis</name>
    <dbReference type="NCBI Taxonomy" id="1458439"/>
    <lineage>
        <taxon>Bacteria</taxon>
        <taxon>Bacillati</taxon>
        <taxon>Bacillota</taxon>
        <taxon>Bacilli</taxon>
        <taxon>Bacillales</taxon>
        <taxon>Paenibacillaceae</taxon>
        <taxon>Paenibacillus</taxon>
    </lineage>
</organism>
<keyword evidence="6" id="KW-1185">Reference proteome</keyword>
<dbReference type="EMBL" id="JBHHMI010000034">
    <property type="protein sequence ID" value="MFB5269567.1"/>
    <property type="molecule type" value="Genomic_DNA"/>
</dbReference>
<dbReference type="InterPro" id="IPR018060">
    <property type="entry name" value="HTH_AraC"/>
</dbReference>
<gene>
    <name evidence="5" type="ORF">ACE41H_22670</name>
</gene>
<dbReference type="Pfam" id="PF02311">
    <property type="entry name" value="AraC_binding"/>
    <property type="match status" value="1"/>
</dbReference>
<dbReference type="SMART" id="SM00342">
    <property type="entry name" value="HTH_ARAC"/>
    <property type="match status" value="1"/>
</dbReference>
<dbReference type="PRINTS" id="PR00032">
    <property type="entry name" value="HTHARAC"/>
</dbReference>
<dbReference type="InterPro" id="IPR037923">
    <property type="entry name" value="HTH-like"/>
</dbReference>
<dbReference type="RefSeq" id="WP_375357839.1">
    <property type="nucleotide sequence ID" value="NZ_JBHHMI010000034.1"/>
</dbReference>
<sequence length="282" mass="33280">MATEPHFSIERIKRTEPFSMAFDHMHDSYEIYYLLSGERYYYIDNRLYALQAGDLIFIHKHGLHRTTNKGDASHERILINFDEAFISPSLNMQETKELLIQQHFLLRPGERERAAILGMLEVLLTENDRNDSFRPICQRSVLVQLLVYIRRLHNVQYVPIVPEGSEKQQRVYAIIEYIEAHFAENLTLDQLSSAFYISSTYLCKIFKQTTGFTVVEYIRYVRIRQAQQYLRETRWPVTRIAELAGFDSIAHFGRVFRQLTGRSPLQYRKQFLRENNADEAAT</sequence>
<keyword evidence="1" id="KW-0805">Transcription regulation</keyword>
<dbReference type="InterPro" id="IPR014710">
    <property type="entry name" value="RmlC-like_jellyroll"/>
</dbReference>
<dbReference type="InterPro" id="IPR009057">
    <property type="entry name" value="Homeodomain-like_sf"/>
</dbReference>
<dbReference type="PROSITE" id="PS00041">
    <property type="entry name" value="HTH_ARAC_FAMILY_1"/>
    <property type="match status" value="1"/>
</dbReference>
<dbReference type="InterPro" id="IPR003313">
    <property type="entry name" value="AraC-bd"/>
</dbReference>
<evidence type="ECO:0000256" key="2">
    <source>
        <dbReference type="ARBA" id="ARBA00023125"/>
    </source>
</evidence>